<evidence type="ECO:0000313" key="1">
    <source>
        <dbReference type="EMBL" id="EEE58328.1"/>
    </source>
</evidence>
<proteinExistence type="predicted"/>
<accession>A0A8J8YS62</accession>
<name>A0A8J8YS62_ORYSJ</name>
<protein>
    <submittedName>
        <fullName evidence="1">Uncharacterized protein</fullName>
    </submittedName>
</protein>
<dbReference type="Proteomes" id="UP000007752">
    <property type="component" value="Chromosome 3"/>
</dbReference>
<reference evidence="1" key="1">
    <citation type="journal article" date="2005" name="PLoS Biol.">
        <title>The genomes of Oryza sativa: a history of duplications.</title>
        <authorList>
            <person name="Yu J."/>
            <person name="Wang J."/>
            <person name="Lin W."/>
            <person name="Li S."/>
            <person name="Li H."/>
            <person name="Zhou J."/>
            <person name="Ni P."/>
            <person name="Dong W."/>
            <person name="Hu S."/>
            <person name="Zeng C."/>
            <person name="Zhang J."/>
            <person name="Zhang Y."/>
            <person name="Li R."/>
            <person name="Xu Z."/>
            <person name="Li S."/>
            <person name="Li X."/>
            <person name="Zheng H."/>
            <person name="Cong L."/>
            <person name="Lin L."/>
            <person name="Yin J."/>
            <person name="Geng J."/>
            <person name="Li G."/>
            <person name="Shi J."/>
            <person name="Liu J."/>
            <person name="Lv H."/>
            <person name="Li J."/>
            <person name="Wang J."/>
            <person name="Deng Y."/>
            <person name="Ran L."/>
            <person name="Shi X."/>
            <person name="Wang X."/>
            <person name="Wu Q."/>
            <person name="Li C."/>
            <person name="Ren X."/>
            <person name="Wang J."/>
            <person name="Wang X."/>
            <person name="Li D."/>
            <person name="Liu D."/>
            <person name="Zhang X."/>
            <person name="Ji Z."/>
            <person name="Zhao W."/>
            <person name="Sun Y."/>
            <person name="Zhang Z."/>
            <person name="Bao J."/>
            <person name="Han Y."/>
            <person name="Dong L."/>
            <person name="Ji J."/>
            <person name="Chen P."/>
            <person name="Wu S."/>
            <person name="Liu J."/>
            <person name="Xiao Y."/>
            <person name="Bu D."/>
            <person name="Tan J."/>
            <person name="Yang L."/>
            <person name="Ye C."/>
            <person name="Zhang J."/>
            <person name="Xu J."/>
            <person name="Zhou Y."/>
            <person name="Yu Y."/>
            <person name="Zhang B."/>
            <person name="Zhuang S."/>
            <person name="Wei H."/>
            <person name="Liu B."/>
            <person name="Lei M."/>
            <person name="Yu H."/>
            <person name="Li Y."/>
            <person name="Xu H."/>
            <person name="Wei S."/>
            <person name="He X."/>
            <person name="Fang L."/>
            <person name="Zhang Z."/>
            <person name="Zhang Y."/>
            <person name="Huang X."/>
            <person name="Su Z."/>
            <person name="Tong W."/>
            <person name="Li J."/>
            <person name="Tong Z."/>
            <person name="Li S."/>
            <person name="Ye J."/>
            <person name="Wang L."/>
            <person name="Fang L."/>
            <person name="Lei T."/>
            <person name="Chen C."/>
            <person name="Chen H."/>
            <person name="Xu Z."/>
            <person name="Li H."/>
            <person name="Huang H."/>
            <person name="Zhang F."/>
            <person name="Xu H."/>
            <person name="Li N."/>
            <person name="Zhao C."/>
            <person name="Li S."/>
            <person name="Dong L."/>
            <person name="Huang Y."/>
            <person name="Li L."/>
            <person name="Xi Y."/>
            <person name="Qi Q."/>
            <person name="Li W."/>
            <person name="Zhang B."/>
            <person name="Hu W."/>
            <person name="Zhang Y."/>
            <person name="Tian X."/>
            <person name="Jiao Y."/>
            <person name="Liang X."/>
            <person name="Jin J."/>
            <person name="Gao L."/>
            <person name="Zheng W."/>
            <person name="Hao B."/>
            <person name="Liu S."/>
            <person name="Wang W."/>
            <person name="Yuan L."/>
            <person name="Cao M."/>
            <person name="McDermott J."/>
            <person name="Samudrala R."/>
            <person name="Wang J."/>
            <person name="Wong G.K."/>
            <person name="Yang H."/>
        </authorList>
    </citation>
    <scope>NUCLEOTIDE SEQUENCE [LARGE SCALE GENOMIC DNA]</scope>
</reference>
<reference evidence="1" key="2">
    <citation type="submission" date="2008-12" db="EMBL/GenBank/DDBJ databases">
        <title>Improved gene annotation of the rice (Oryza sativa) genomes.</title>
        <authorList>
            <person name="Wang J."/>
            <person name="Li R."/>
            <person name="Fan W."/>
            <person name="Huang Q."/>
            <person name="Zhang J."/>
            <person name="Zhou Y."/>
            <person name="Hu Y."/>
            <person name="Zi S."/>
            <person name="Li J."/>
            <person name="Ni P."/>
            <person name="Zheng H."/>
            <person name="Zhang Y."/>
            <person name="Zhao M."/>
            <person name="Hao Q."/>
            <person name="McDermott J."/>
            <person name="Samudrala R."/>
            <person name="Kristiansen K."/>
            <person name="Wong G.K.-S."/>
        </authorList>
    </citation>
    <scope>NUCLEOTIDE SEQUENCE</scope>
</reference>
<sequence>MAAIIQVILSKTAMAIGNMLRRRHSGSEAELSGSGFFFSLGFGGWCPGGPAKCDGAAVTTEQGSNFDNAAVGMDLGFGRWTDVM</sequence>
<gene>
    <name evidence="1" type="ORF">OsJ_09424</name>
</gene>
<dbReference type="EMBL" id="CM000140">
    <property type="protein sequence ID" value="EEE58328.1"/>
    <property type="molecule type" value="Genomic_DNA"/>
</dbReference>
<organism evidence="1">
    <name type="scientific">Oryza sativa subsp. japonica</name>
    <name type="common">Rice</name>
    <dbReference type="NCBI Taxonomy" id="39947"/>
    <lineage>
        <taxon>Eukaryota</taxon>
        <taxon>Viridiplantae</taxon>
        <taxon>Streptophyta</taxon>
        <taxon>Embryophyta</taxon>
        <taxon>Tracheophyta</taxon>
        <taxon>Spermatophyta</taxon>
        <taxon>Magnoliopsida</taxon>
        <taxon>Liliopsida</taxon>
        <taxon>Poales</taxon>
        <taxon>Poaceae</taxon>
        <taxon>BOP clade</taxon>
        <taxon>Oryzoideae</taxon>
        <taxon>Oryzeae</taxon>
        <taxon>Oryzinae</taxon>
        <taxon>Oryza</taxon>
        <taxon>Oryza sativa</taxon>
    </lineage>
</organism>
<dbReference type="AlphaFoldDB" id="A0A8J8YS62"/>